<reference evidence="1 2" key="1">
    <citation type="submission" date="2018-11" db="EMBL/GenBank/DDBJ databases">
        <title>Clostridium sp. nov., a member of the family Erysipelotrichaceae isolated from pig faeces.</title>
        <authorList>
            <person name="Chang Y.-H."/>
        </authorList>
    </citation>
    <scope>NUCLEOTIDE SEQUENCE [LARGE SCALE GENOMIC DNA]</scope>
    <source>
        <strain evidence="1 2">YH-panp20</strain>
    </source>
</reference>
<dbReference type="Gene3D" id="3.40.50.150">
    <property type="entry name" value="Vaccinia Virus protein VP39"/>
    <property type="match status" value="1"/>
</dbReference>
<dbReference type="RefSeq" id="WP_128520220.1">
    <property type="nucleotide sequence ID" value="NZ_RJQC01000002.1"/>
</dbReference>
<comment type="caution">
    <text evidence="1">The sequence shown here is derived from an EMBL/GenBank/DDBJ whole genome shotgun (WGS) entry which is preliminary data.</text>
</comment>
<protein>
    <submittedName>
        <fullName evidence="1">Class I SAM-dependent methyltransferase</fullName>
    </submittedName>
</protein>
<dbReference type="GO" id="GO:0032259">
    <property type="term" value="P:methylation"/>
    <property type="evidence" value="ECO:0007669"/>
    <property type="project" value="UniProtKB-KW"/>
</dbReference>
<keyword evidence="1" id="KW-0489">Methyltransferase</keyword>
<dbReference type="SUPFAM" id="SSF53335">
    <property type="entry name" value="S-adenosyl-L-methionine-dependent methyltransferases"/>
    <property type="match status" value="1"/>
</dbReference>
<sequence>MELKKDSVERTLCIPLWCRALAVKKLPQILPDHDAIRILQEMGETKPPTIFYHMECACLAGAMRQYDFSKEIEWYLQTHPNATIVEMGAGLSCLRRQMKNEQNPWINLDLPDVIACRYTYIPCGKKEQNIACDLTNPAWMDQIPFDAQKGAIFIAAGVLHYFSKQEVQTLIKEMAHQFPGATFVFDTISHKEVKNGNGQVNQTKNDTKITFYLNDAEKELPTWSNRIVHVSQKSYLEGYPISDIHYHWFTKLYIRSKRKKLFMVHIEFDDANTFKKII</sequence>
<dbReference type="EMBL" id="RJQC01000002">
    <property type="protein sequence ID" value="RNM30296.1"/>
    <property type="molecule type" value="Genomic_DNA"/>
</dbReference>
<dbReference type="OrthoDB" id="9800233at2"/>
<gene>
    <name evidence="1" type="ORF">EDX97_05735</name>
</gene>
<keyword evidence="2" id="KW-1185">Reference proteome</keyword>
<evidence type="ECO:0000313" key="2">
    <source>
        <dbReference type="Proteomes" id="UP000276568"/>
    </source>
</evidence>
<organism evidence="1 2">
    <name type="scientific">Absicoccus porci</name>
    <dbReference type="NCBI Taxonomy" id="2486576"/>
    <lineage>
        <taxon>Bacteria</taxon>
        <taxon>Bacillati</taxon>
        <taxon>Bacillota</taxon>
        <taxon>Erysipelotrichia</taxon>
        <taxon>Erysipelotrichales</taxon>
        <taxon>Erysipelotrichaceae</taxon>
        <taxon>Absicoccus</taxon>
    </lineage>
</organism>
<dbReference type="AlphaFoldDB" id="A0A3N0I144"/>
<dbReference type="Proteomes" id="UP000276568">
    <property type="component" value="Unassembled WGS sequence"/>
</dbReference>
<proteinExistence type="predicted"/>
<evidence type="ECO:0000313" key="1">
    <source>
        <dbReference type="EMBL" id="RNM30296.1"/>
    </source>
</evidence>
<keyword evidence="1" id="KW-0808">Transferase</keyword>
<accession>A0A3N0I144</accession>
<name>A0A3N0I144_9FIRM</name>
<dbReference type="PANTHER" id="PTHR43619:SF2">
    <property type="entry name" value="S-ADENOSYL-L-METHIONINE-DEPENDENT METHYLTRANSFERASES SUPERFAMILY PROTEIN"/>
    <property type="match status" value="1"/>
</dbReference>
<dbReference type="GO" id="GO:0008168">
    <property type="term" value="F:methyltransferase activity"/>
    <property type="evidence" value="ECO:0007669"/>
    <property type="project" value="UniProtKB-KW"/>
</dbReference>
<dbReference type="PANTHER" id="PTHR43619">
    <property type="entry name" value="S-ADENOSYL-L-METHIONINE-DEPENDENT METHYLTRANSFERASE YKTD-RELATED"/>
    <property type="match status" value="1"/>
</dbReference>
<dbReference type="InterPro" id="IPR029063">
    <property type="entry name" value="SAM-dependent_MTases_sf"/>
</dbReference>